<evidence type="ECO:0000313" key="1">
    <source>
        <dbReference type="EMBL" id="GAH14038.1"/>
    </source>
</evidence>
<dbReference type="EMBL" id="BART01031405">
    <property type="protein sequence ID" value="GAH14038.1"/>
    <property type="molecule type" value="Genomic_DNA"/>
</dbReference>
<comment type="caution">
    <text evidence="1">The sequence shown here is derived from an EMBL/GenBank/DDBJ whole genome shotgun (WGS) entry which is preliminary data.</text>
</comment>
<reference evidence="1" key="1">
    <citation type="journal article" date="2014" name="Front. Microbiol.">
        <title>High frequency of phylogenetically diverse reductive dehalogenase-homologous genes in deep subseafloor sedimentary metagenomes.</title>
        <authorList>
            <person name="Kawai M."/>
            <person name="Futagami T."/>
            <person name="Toyoda A."/>
            <person name="Takaki Y."/>
            <person name="Nishi S."/>
            <person name="Hori S."/>
            <person name="Arai W."/>
            <person name="Tsubouchi T."/>
            <person name="Morono Y."/>
            <person name="Uchiyama I."/>
            <person name="Ito T."/>
            <person name="Fujiyama A."/>
            <person name="Inagaki F."/>
            <person name="Takami H."/>
        </authorList>
    </citation>
    <scope>NUCLEOTIDE SEQUENCE</scope>
    <source>
        <strain evidence="1">Expedition CK06-06</strain>
    </source>
</reference>
<accession>X1EZQ5</accession>
<sequence>PEKVEFNADRSLHYKNTLKATKELNEFATKLKIPLLFETSCLTESRMGKDGEKRIFFWDQPSPLNIEEIANKNDLNLVQDFAHMSTWIPTSDRKKRLKILKEFSGKLKPYTKLIHIGSLDPSSIGYDTDNGLTKKEIENGNFPNWQEVQELLKDLNKKNMLAICEPQIELKNHLWHYKKLRKLVRNL</sequence>
<proteinExistence type="predicted"/>
<gene>
    <name evidence="1" type="ORF">S01H4_54555</name>
</gene>
<protein>
    <recommendedName>
        <fullName evidence="2">Xylose isomerase-like TIM barrel domain-containing protein</fullName>
    </recommendedName>
</protein>
<dbReference type="AlphaFoldDB" id="X1EZQ5"/>
<feature type="non-terminal residue" evidence="1">
    <location>
        <position position="1"/>
    </location>
</feature>
<evidence type="ECO:0008006" key="2">
    <source>
        <dbReference type="Google" id="ProtNLM"/>
    </source>
</evidence>
<name>X1EZQ5_9ZZZZ</name>
<organism evidence="1">
    <name type="scientific">marine sediment metagenome</name>
    <dbReference type="NCBI Taxonomy" id="412755"/>
    <lineage>
        <taxon>unclassified sequences</taxon>
        <taxon>metagenomes</taxon>
        <taxon>ecological metagenomes</taxon>
    </lineage>
</organism>